<proteinExistence type="predicted"/>
<dbReference type="GO" id="GO:0022857">
    <property type="term" value="F:transmembrane transporter activity"/>
    <property type="evidence" value="ECO:0007669"/>
    <property type="project" value="InterPro"/>
</dbReference>
<feature type="transmembrane region" description="Helical" evidence="6">
    <location>
        <begin position="285"/>
        <end position="303"/>
    </location>
</feature>
<feature type="transmembrane region" description="Helical" evidence="6">
    <location>
        <begin position="177"/>
        <end position="200"/>
    </location>
</feature>
<dbReference type="EMBL" id="QJTE01000001">
    <property type="protein sequence ID" value="PYE86251.1"/>
    <property type="molecule type" value="Genomic_DNA"/>
</dbReference>
<keyword evidence="9" id="KW-1185">Reference proteome</keyword>
<evidence type="ECO:0000256" key="1">
    <source>
        <dbReference type="ARBA" id="ARBA00004651"/>
    </source>
</evidence>
<feature type="transmembrane region" description="Helical" evidence="6">
    <location>
        <begin position="116"/>
        <end position="137"/>
    </location>
</feature>
<dbReference type="Proteomes" id="UP000248311">
    <property type="component" value="Unassembled WGS sequence"/>
</dbReference>
<evidence type="ECO:0000259" key="7">
    <source>
        <dbReference type="PROSITE" id="PS50850"/>
    </source>
</evidence>
<feature type="transmembrane region" description="Helical" evidence="6">
    <location>
        <begin position="309"/>
        <end position="333"/>
    </location>
</feature>
<comment type="caution">
    <text evidence="8">The sequence shown here is derived from an EMBL/GenBank/DDBJ whole genome shotgun (WGS) entry which is preliminary data.</text>
</comment>
<protein>
    <submittedName>
        <fullName evidence="8">DHA1 family purine ribonucleoside efflux pump-like MFS transporter</fullName>
    </submittedName>
</protein>
<name>A0A318SWD5_9RHOB</name>
<dbReference type="PANTHER" id="PTHR43124">
    <property type="entry name" value="PURINE EFFLUX PUMP PBUE"/>
    <property type="match status" value="1"/>
</dbReference>
<feature type="transmembrane region" description="Helical" evidence="6">
    <location>
        <begin position="21"/>
        <end position="44"/>
    </location>
</feature>
<evidence type="ECO:0000256" key="5">
    <source>
        <dbReference type="ARBA" id="ARBA00023136"/>
    </source>
</evidence>
<keyword evidence="5 6" id="KW-0472">Membrane</keyword>
<evidence type="ECO:0000256" key="2">
    <source>
        <dbReference type="ARBA" id="ARBA00022475"/>
    </source>
</evidence>
<dbReference type="Gene3D" id="1.20.1250.20">
    <property type="entry name" value="MFS general substrate transporter like domains"/>
    <property type="match status" value="2"/>
</dbReference>
<comment type="subcellular location">
    <subcellularLocation>
        <location evidence="1">Cell membrane</location>
        <topology evidence="1">Multi-pass membrane protein</topology>
    </subcellularLocation>
</comment>
<reference evidence="8 9" key="1">
    <citation type="submission" date="2018-06" db="EMBL/GenBank/DDBJ databases">
        <title>Genomic Encyclopedia of Type Strains, Phase III (KMG-III): the genomes of soil and plant-associated and newly described type strains.</title>
        <authorList>
            <person name="Whitman W."/>
        </authorList>
    </citation>
    <scope>NUCLEOTIDE SEQUENCE [LARGE SCALE GENOMIC DNA]</scope>
    <source>
        <strain evidence="8 9">CECT 9025</strain>
    </source>
</reference>
<evidence type="ECO:0000256" key="4">
    <source>
        <dbReference type="ARBA" id="ARBA00022989"/>
    </source>
</evidence>
<keyword evidence="4 6" id="KW-1133">Transmembrane helix</keyword>
<evidence type="ECO:0000256" key="3">
    <source>
        <dbReference type="ARBA" id="ARBA00022692"/>
    </source>
</evidence>
<evidence type="ECO:0000313" key="8">
    <source>
        <dbReference type="EMBL" id="PYE86251.1"/>
    </source>
</evidence>
<feature type="transmembrane region" description="Helical" evidence="6">
    <location>
        <begin position="221"/>
        <end position="243"/>
    </location>
</feature>
<dbReference type="PROSITE" id="PS50850">
    <property type="entry name" value="MFS"/>
    <property type="match status" value="1"/>
</dbReference>
<accession>A0A318SWD5</accession>
<keyword evidence="2" id="KW-1003">Cell membrane</keyword>
<evidence type="ECO:0000256" key="6">
    <source>
        <dbReference type="SAM" id="Phobius"/>
    </source>
</evidence>
<feature type="domain" description="Major facilitator superfamily (MFS) profile" evidence="7">
    <location>
        <begin position="25"/>
        <end position="399"/>
    </location>
</feature>
<dbReference type="PANTHER" id="PTHR43124:SF5">
    <property type="entry name" value="PURINE RIBONUCLEOSIDE EFFLUX PUMP NEPI"/>
    <property type="match status" value="1"/>
</dbReference>
<feature type="transmembrane region" description="Helical" evidence="6">
    <location>
        <begin position="149"/>
        <end position="171"/>
    </location>
</feature>
<gene>
    <name evidence="8" type="ORF">DFP88_101930</name>
</gene>
<dbReference type="InterPro" id="IPR036259">
    <property type="entry name" value="MFS_trans_sf"/>
</dbReference>
<feature type="transmembrane region" description="Helical" evidence="6">
    <location>
        <begin position="345"/>
        <end position="368"/>
    </location>
</feature>
<keyword evidence="3 6" id="KW-0812">Transmembrane</keyword>
<dbReference type="CDD" id="cd17324">
    <property type="entry name" value="MFS_NepI_like"/>
    <property type="match status" value="1"/>
</dbReference>
<feature type="transmembrane region" description="Helical" evidence="6">
    <location>
        <begin position="255"/>
        <end position="278"/>
    </location>
</feature>
<dbReference type="Pfam" id="PF07690">
    <property type="entry name" value="MFS_1"/>
    <property type="match status" value="1"/>
</dbReference>
<evidence type="ECO:0000313" key="9">
    <source>
        <dbReference type="Proteomes" id="UP000248311"/>
    </source>
</evidence>
<sequence length="410" mass="41061">MSLSSASSFPSPGSAAMQANANWPAVGALAFGLFGLVTTELLPIGLIPPMAADLGVSEGAAGQAITATAIVAATTGPILVLFSGRLDRQKVVWMLGLCFLIAALLCVFATTLPLLLAARALLGVALGGTWAMAIALAMRLVPEGSVSRALAVIFTGVSIANVIAAPLGSWLSDILSWRAAFAMSAAFALIALTGQVATMPKLPAATPPSLASFRIALRKPAVLIGLATAFFVLCGNTAGISFLRPFLEGGAQINVTTVSLVLLTFGVAGFFGNLLGGALSARSPALAAGCGALAIAGATAALASQGQLLAVVFVATAVWGIGFGAFPVAISSWNAQAAPDQAESAGALLSTSFQLAIAGGGVLGGLMIERLSETAPIYTAGVAALVGAAVVLLIGRPSERRRTSHQVQRS</sequence>
<feature type="transmembrane region" description="Helical" evidence="6">
    <location>
        <begin position="64"/>
        <end position="84"/>
    </location>
</feature>
<dbReference type="InterPro" id="IPR020846">
    <property type="entry name" value="MFS_dom"/>
</dbReference>
<dbReference type="SUPFAM" id="SSF103473">
    <property type="entry name" value="MFS general substrate transporter"/>
    <property type="match status" value="1"/>
</dbReference>
<dbReference type="AlphaFoldDB" id="A0A318SWD5"/>
<dbReference type="InterPro" id="IPR050189">
    <property type="entry name" value="MFS_Efflux_Transporters"/>
</dbReference>
<dbReference type="InterPro" id="IPR011701">
    <property type="entry name" value="MFS"/>
</dbReference>
<organism evidence="8 9">
    <name type="scientific">Pseudoroseicyclus aestuarii</name>
    <dbReference type="NCBI Taxonomy" id="1795041"/>
    <lineage>
        <taxon>Bacteria</taxon>
        <taxon>Pseudomonadati</taxon>
        <taxon>Pseudomonadota</taxon>
        <taxon>Alphaproteobacteria</taxon>
        <taxon>Rhodobacterales</taxon>
        <taxon>Paracoccaceae</taxon>
        <taxon>Pseudoroseicyclus</taxon>
    </lineage>
</organism>
<feature type="transmembrane region" description="Helical" evidence="6">
    <location>
        <begin position="91"/>
        <end position="110"/>
    </location>
</feature>
<dbReference type="GO" id="GO:0005886">
    <property type="term" value="C:plasma membrane"/>
    <property type="evidence" value="ECO:0007669"/>
    <property type="project" value="UniProtKB-SubCell"/>
</dbReference>
<feature type="transmembrane region" description="Helical" evidence="6">
    <location>
        <begin position="374"/>
        <end position="395"/>
    </location>
</feature>